<dbReference type="PANTHER" id="PTHR43581">
    <property type="entry name" value="ATP/GTP PHOSPHATASE"/>
    <property type="match status" value="1"/>
</dbReference>
<proteinExistence type="predicted"/>
<dbReference type="EMBL" id="PUEC01000003">
    <property type="protein sequence ID" value="PWB03904.1"/>
    <property type="molecule type" value="Genomic_DNA"/>
</dbReference>
<dbReference type="AlphaFoldDB" id="A0A2V1INT3"/>
<protein>
    <recommendedName>
        <fullName evidence="1">ATPase AAA-type core domain-containing protein</fullName>
    </recommendedName>
</protein>
<feature type="domain" description="ATPase AAA-type core" evidence="1">
    <location>
        <begin position="42"/>
        <end position="325"/>
    </location>
</feature>
<dbReference type="Pfam" id="PF13304">
    <property type="entry name" value="AAA_21"/>
    <property type="match status" value="1"/>
</dbReference>
<dbReference type="GO" id="GO:0016887">
    <property type="term" value="F:ATP hydrolysis activity"/>
    <property type="evidence" value="ECO:0007669"/>
    <property type="project" value="InterPro"/>
</dbReference>
<dbReference type="InterPro" id="IPR027417">
    <property type="entry name" value="P-loop_NTPase"/>
</dbReference>
<evidence type="ECO:0000259" key="1">
    <source>
        <dbReference type="Pfam" id="PF13304"/>
    </source>
</evidence>
<sequence length="371" mass="43309">MLTRFEVSNFKCFDEVLKFDLSAPSSYTFNAECIRNGNVNCAMVYGYNGSGKSNLGWAIFDIIEHLTDRKRFEKPYKHYTNAANSSAEASFLYEFLIGGKKIRYEYCKMDYKTLTSETLWIDGRRMVCFDRRDGNETFCSDLKGTESLNNVIRDPQLSVLKYIRNNSSLDENADNRAFLDLFSFVERMLFFRSLEDRTYIGLQHHDGSLTDYIINTDKVKDFEAFLNEANIDCRLVVVDVMDSQELAFDFGDKKILFRDIMSTGTSALMLFYCWYQHIISSEVSFVFIDEFDAFYHHELSRLVVRKLIDSGVQFVLTTHNTSIMSNDLMRPDCYFLIYKSRLLPLSKCTERELREAHNIEKIYKSGAFHVR</sequence>
<dbReference type="Gene3D" id="3.40.50.300">
    <property type="entry name" value="P-loop containing nucleotide triphosphate hydrolases"/>
    <property type="match status" value="1"/>
</dbReference>
<accession>A0A2V1INT3</accession>
<name>A0A2V1INT3_9BACT</name>
<dbReference type="SUPFAM" id="SSF52540">
    <property type="entry name" value="P-loop containing nucleoside triphosphate hydrolases"/>
    <property type="match status" value="1"/>
</dbReference>
<comment type="caution">
    <text evidence="2">The sequence shown here is derived from an EMBL/GenBank/DDBJ whole genome shotgun (WGS) entry which is preliminary data.</text>
</comment>
<dbReference type="GO" id="GO:0005524">
    <property type="term" value="F:ATP binding"/>
    <property type="evidence" value="ECO:0007669"/>
    <property type="project" value="InterPro"/>
</dbReference>
<evidence type="ECO:0000313" key="3">
    <source>
        <dbReference type="Proteomes" id="UP000244905"/>
    </source>
</evidence>
<gene>
    <name evidence="2" type="ORF">C5O23_01805</name>
</gene>
<evidence type="ECO:0000313" key="2">
    <source>
        <dbReference type="EMBL" id="PWB03904.1"/>
    </source>
</evidence>
<dbReference type="InterPro" id="IPR003959">
    <property type="entry name" value="ATPase_AAA_core"/>
</dbReference>
<dbReference type="InterPro" id="IPR051396">
    <property type="entry name" value="Bact_Antivir_Def_Nuclease"/>
</dbReference>
<reference evidence="3" key="1">
    <citation type="submission" date="2018-02" db="EMBL/GenBank/DDBJ databases">
        <authorList>
            <person name="Clavel T."/>
            <person name="Strowig T."/>
        </authorList>
    </citation>
    <scope>NUCLEOTIDE SEQUENCE [LARGE SCALE GENOMIC DNA]</scope>
    <source>
        <strain evidence="3">DSM 103720</strain>
    </source>
</reference>
<keyword evidence="3" id="KW-1185">Reference proteome</keyword>
<dbReference type="GeneID" id="82525084"/>
<organism evidence="2 3">
    <name type="scientific">Duncaniella muris</name>
    <dbReference type="NCBI Taxonomy" id="2094150"/>
    <lineage>
        <taxon>Bacteria</taxon>
        <taxon>Pseudomonadati</taxon>
        <taxon>Bacteroidota</taxon>
        <taxon>Bacteroidia</taxon>
        <taxon>Bacteroidales</taxon>
        <taxon>Muribaculaceae</taxon>
        <taxon>Duncaniella</taxon>
    </lineage>
</organism>
<dbReference type="Proteomes" id="UP000244905">
    <property type="component" value="Unassembled WGS sequence"/>
</dbReference>
<dbReference type="PANTHER" id="PTHR43581:SF2">
    <property type="entry name" value="EXCINUCLEASE ATPASE SUBUNIT"/>
    <property type="match status" value="1"/>
</dbReference>
<dbReference type="RefSeq" id="WP_107031248.1">
    <property type="nucleotide sequence ID" value="NZ_CAJSYL010000013.1"/>
</dbReference>